<sequence>MEFRDVRHAVWADALEAIETCYELGWTDGLPVVPPTVQRVSAFLEYVQREPDEVLGTLPERRREVTVGKVAANAVMAGCKP</sequence>
<name>A0A938B542_UNCTE</name>
<dbReference type="Proteomes" id="UP000712673">
    <property type="component" value="Unassembled WGS sequence"/>
</dbReference>
<proteinExistence type="predicted"/>
<evidence type="ECO:0000313" key="2">
    <source>
        <dbReference type="Proteomes" id="UP000712673"/>
    </source>
</evidence>
<feature type="non-terminal residue" evidence="1">
    <location>
        <position position="81"/>
    </location>
</feature>
<dbReference type="AlphaFoldDB" id="A0A938B542"/>
<gene>
    <name evidence="1" type="ORF">FJZ47_15835</name>
</gene>
<accession>A0A938B542</accession>
<organism evidence="1 2">
    <name type="scientific">Tectimicrobiota bacterium</name>
    <dbReference type="NCBI Taxonomy" id="2528274"/>
    <lineage>
        <taxon>Bacteria</taxon>
        <taxon>Pseudomonadati</taxon>
        <taxon>Nitrospinota/Tectimicrobiota group</taxon>
        <taxon>Candidatus Tectimicrobiota</taxon>
    </lineage>
</organism>
<dbReference type="EMBL" id="VGLS01000523">
    <property type="protein sequence ID" value="MBM3225255.1"/>
    <property type="molecule type" value="Genomic_DNA"/>
</dbReference>
<evidence type="ECO:0000313" key="1">
    <source>
        <dbReference type="EMBL" id="MBM3225255.1"/>
    </source>
</evidence>
<reference evidence="1" key="1">
    <citation type="submission" date="2019-03" db="EMBL/GenBank/DDBJ databases">
        <title>Lake Tanganyika Metagenome-Assembled Genomes (MAGs).</title>
        <authorList>
            <person name="Tran P."/>
        </authorList>
    </citation>
    <scope>NUCLEOTIDE SEQUENCE</scope>
    <source>
        <strain evidence="1">K_DeepCast_65m_m2_066</strain>
    </source>
</reference>
<protein>
    <submittedName>
        <fullName evidence="1">Thioredoxin</fullName>
    </submittedName>
</protein>
<comment type="caution">
    <text evidence="1">The sequence shown here is derived from an EMBL/GenBank/DDBJ whole genome shotgun (WGS) entry which is preliminary data.</text>
</comment>